<dbReference type="Proteomes" id="UP000198034">
    <property type="component" value="Unassembled WGS sequence"/>
</dbReference>
<protein>
    <submittedName>
        <fullName evidence="1">Uncharacterized protein</fullName>
    </submittedName>
</protein>
<evidence type="ECO:0000313" key="2">
    <source>
        <dbReference type="Proteomes" id="UP000198034"/>
    </source>
</evidence>
<evidence type="ECO:0000313" key="1">
    <source>
        <dbReference type="EMBL" id="OWP74520.1"/>
    </source>
</evidence>
<proteinExistence type="predicted"/>
<dbReference type="EMBL" id="MTCY01000067">
    <property type="protein sequence ID" value="OWP74520.1"/>
    <property type="molecule type" value="Genomic_DNA"/>
</dbReference>
<reference evidence="1 2" key="1">
    <citation type="journal article" date="2017" name="Infect. Genet. Evol.">
        <title>Comparative genome analysis of fish pathogen Flavobacterium columnare reveals extensive sequence diversity within the species.</title>
        <authorList>
            <person name="Kayansamruaj P."/>
            <person name="Dong H.T."/>
            <person name="Hirono I."/>
            <person name="Kondo H."/>
            <person name="Senapin S."/>
            <person name="Rodkhum C."/>
        </authorList>
    </citation>
    <scope>NUCLEOTIDE SEQUENCE [LARGE SCALE GENOMIC DNA]</scope>
    <source>
        <strain evidence="1 2">1214</strain>
    </source>
</reference>
<dbReference type="AlphaFoldDB" id="A0A246G7K6"/>
<gene>
    <name evidence="1" type="ORF">BWK62_14085</name>
</gene>
<accession>A0A246G7K6</accession>
<name>A0A246G7K6_9FLAO</name>
<comment type="caution">
    <text evidence="1">The sequence shown here is derived from an EMBL/GenBank/DDBJ whole genome shotgun (WGS) entry which is preliminary data.</text>
</comment>
<sequence length="89" mass="10176">MGGKFNKSSSNTIIDFKAAARLQGDSYFGGYLILNTDDKGRFYTQKVLKFSGVVISGEIEGEVGWWKSNFKLEEKVLESSEYYFDKTYF</sequence>
<organism evidence="1 2">
    <name type="scientific">Flavobacterium columnare</name>
    <dbReference type="NCBI Taxonomy" id="996"/>
    <lineage>
        <taxon>Bacteria</taxon>
        <taxon>Pseudomonadati</taxon>
        <taxon>Bacteroidota</taxon>
        <taxon>Flavobacteriia</taxon>
        <taxon>Flavobacteriales</taxon>
        <taxon>Flavobacteriaceae</taxon>
        <taxon>Flavobacterium</taxon>
    </lineage>
</organism>